<sequence length="199" mass="21918">MDSDTAFLPPKSTHALGALMVAPFWTVLEQHVGAAARDEAFASVGLELMPSDNEMVPEAKVLALHDYIREAWPGADVQMFDEAGRVAAEMFVVSAVAPQARLLLQNMPFSMAAWLVGKSVRLNAAQFTGSGLFAIQTTSRLAIYKNPLIGPRQRGARTCLFYAAFFEHLFQRLAHRDFICSETSCCADDSDHCTFQLKM</sequence>
<dbReference type="SUPFAM" id="SSF111126">
    <property type="entry name" value="Ligand-binding domain in the NO signalling and Golgi transport"/>
    <property type="match status" value="1"/>
</dbReference>
<feature type="domain" description="4-vinyl reductase 4VR" evidence="1">
    <location>
        <begin position="157"/>
        <end position="198"/>
    </location>
</feature>
<keyword evidence="3" id="KW-1185">Reference proteome</keyword>
<dbReference type="InterPro" id="IPR024096">
    <property type="entry name" value="NO_sig/Golgi_transp_ligand-bd"/>
</dbReference>
<evidence type="ECO:0000259" key="1">
    <source>
        <dbReference type="Pfam" id="PF02830"/>
    </source>
</evidence>
<comment type="caution">
    <text evidence="2">The sequence shown here is derived from an EMBL/GenBank/DDBJ whole genome shotgun (WGS) entry which is preliminary data.</text>
</comment>
<dbReference type="Gene3D" id="3.30.1380.20">
    <property type="entry name" value="Trafficking protein particle complex subunit 3"/>
    <property type="match status" value="1"/>
</dbReference>
<evidence type="ECO:0000313" key="2">
    <source>
        <dbReference type="EMBL" id="MFD1342139.1"/>
    </source>
</evidence>
<gene>
    <name evidence="2" type="ORF">ACFQ4E_06895</name>
</gene>
<proteinExistence type="predicted"/>
<accession>A0ABW3ZGB8</accession>
<reference evidence="3" key="1">
    <citation type="journal article" date="2019" name="Int. J. Syst. Evol. Microbiol.">
        <title>The Global Catalogue of Microorganisms (GCM) 10K type strain sequencing project: providing services to taxonomists for standard genome sequencing and annotation.</title>
        <authorList>
            <consortium name="The Broad Institute Genomics Platform"/>
            <consortium name="The Broad Institute Genome Sequencing Center for Infectious Disease"/>
            <person name="Wu L."/>
            <person name="Ma J."/>
        </authorList>
    </citation>
    <scope>NUCLEOTIDE SEQUENCE [LARGE SCALE GENOMIC DNA]</scope>
    <source>
        <strain evidence="3">CCUG 62953</strain>
    </source>
</reference>
<name>A0ABW3ZGB8_9RHOB</name>
<protein>
    <submittedName>
        <fullName evidence="2">V4R domain-containing protein</fullName>
    </submittedName>
</protein>
<dbReference type="RefSeq" id="WP_386802198.1">
    <property type="nucleotide sequence ID" value="NZ_JBHTMU010000008.1"/>
</dbReference>
<dbReference type="Pfam" id="PF02830">
    <property type="entry name" value="V4R"/>
    <property type="match status" value="1"/>
</dbReference>
<dbReference type="Proteomes" id="UP001597135">
    <property type="component" value="Unassembled WGS sequence"/>
</dbReference>
<evidence type="ECO:0000313" key="3">
    <source>
        <dbReference type="Proteomes" id="UP001597135"/>
    </source>
</evidence>
<organism evidence="2 3">
    <name type="scientific">Litorisediminicola beolgyonensis</name>
    <dbReference type="NCBI Taxonomy" id="1173614"/>
    <lineage>
        <taxon>Bacteria</taxon>
        <taxon>Pseudomonadati</taxon>
        <taxon>Pseudomonadota</taxon>
        <taxon>Alphaproteobacteria</taxon>
        <taxon>Rhodobacterales</taxon>
        <taxon>Paracoccaceae</taxon>
        <taxon>Litorisediminicola</taxon>
    </lineage>
</organism>
<dbReference type="EMBL" id="JBHTMU010000008">
    <property type="protein sequence ID" value="MFD1342139.1"/>
    <property type="molecule type" value="Genomic_DNA"/>
</dbReference>
<dbReference type="InterPro" id="IPR004096">
    <property type="entry name" value="V4R"/>
</dbReference>